<dbReference type="PROSITE" id="PS50297">
    <property type="entry name" value="ANK_REP_REGION"/>
    <property type="match status" value="6"/>
</dbReference>
<keyword evidence="7" id="KW-1185">Reference proteome</keyword>
<name>A0AAN8ASC5_ELEMC</name>
<dbReference type="Pfam" id="PF07525">
    <property type="entry name" value="SOCS_box"/>
    <property type="match status" value="1"/>
</dbReference>
<feature type="repeat" description="ANK" evidence="4">
    <location>
        <begin position="262"/>
        <end position="294"/>
    </location>
</feature>
<evidence type="ECO:0000256" key="1">
    <source>
        <dbReference type="ARBA" id="ARBA00004906"/>
    </source>
</evidence>
<dbReference type="InterPro" id="IPR036860">
    <property type="entry name" value="SH2_dom_sf"/>
</dbReference>
<dbReference type="GO" id="GO:0005737">
    <property type="term" value="C:cytoplasm"/>
    <property type="evidence" value="ECO:0007669"/>
    <property type="project" value="TreeGrafter"/>
</dbReference>
<keyword evidence="3 4" id="KW-0040">ANK repeat</keyword>
<reference evidence="6 7" key="2">
    <citation type="journal article" date="2023" name="Mol. Biol. Evol.">
        <title>Genomics of Secondarily Temperate Adaptation in the Only Non-Antarctic Icefish.</title>
        <authorList>
            <person name="Rivera-Colon A.G."/>
            <person name="Rayamajhi N."/>
            <person name="Minhas B.F."/>
            <person name="Madrigal G."/>
            <person name="Bilyk K.T."/>
            <person name="Yoon V."/>
            <person name="Hune M."/>
            <person name="Gregory S."/>
            <person name="Cheng C.H.C."/>
            <person name="Catchen J.M."/>
        </authorList>
    </citation>
    <scope>NUCLEOTIDE SEQUENCE [LARGE SCALE GENOMIC DNA]</scope>
    <source>
        <strain evidence="6">JMC-PN-2008</strain>
    </source>
</reference>
<dbReference type="InterPro" id="IPR036036">
    <property type="entry name" value="SOCS_box-like_dom_sf"/>
</dbReference>
<dbReference type="InterPro" id="IPR036770">
    <property type="entry name" value="Ankyrin_rpt-contain_sf"/>
</dbReference>
<comment type="pathway">
    <text evidence="1">Protein modification; protein ubiquitination.</text>
</comment>
<feature type="repeat" description="ANK" evidence="4">
    <location>
        <begin position="327"/>
        <end position="359"/>
    </location>
</feature>
<protein>
    <recommendedName>
        <fullName evidence="5">SOCS box domain-containing protein</fullName>
    </recommendedName>
</protein>
<feature type="repeat" description="ANK" evidence="4">
    <location>
        <begin position="229"/>
        <end position="261"/>
    </location>
</feature>
<evidence type="ECO:0000313" key="7">
    <source>
        <dbReference type="Proteomes" id="UP001346869"/>
    </source>
</evidence>
<dbReference type="PROSITE" id="PS50088">
    <property type="entry name" value="ANK_REPEAT"/>
    <property type="match status" value="6"/>
</dbReference>
<comment type="caution">
    <text evidence="6">The sequence shown here is derived from an EMBL/GenBank/DDBJ whole genome shotgun (WGS) entry which is preliminary data.</text>
</comment>
<dbReference type="Pfam" id="PF12796">
    <property type="entry name" value="Ank_2"/>
    <property type="match status" value="3"/>
</dbReference>
<dbReference type="EMBL" id="JAUZQC010000008">
    <property type="protein sequence ID" value="KAK5866834.1"/>
    <property type="molecule type" value="Genomic_DNA"/>
</dbReference>
<dbReference type="AlphaFoldDB" id="A0AAN8ASC5"/>
<feature type="repeat" description="ANK" evidence="4">
    <location>
        <begin position="369"/>
        <end position="401"/>
    </location>
</feature>
<keyword evidence="2" id="KW-0677">Repeat</keyword>
<evidence type="ECO:0000313" key="6">
    <source>
        <dbReference type="EMBL" id="KAK5866834.1"/>
    </source>
</evidence>
<gene>
    <name evidence="6" type="ORF">PBY51_011377</name>
</gene>
<sequence>MTETRAAAAAAAAASSSDSNTDTFIRMEAADDLDEDDLMRYDVQMSIQESVQRERVTGPERSEALELVGAIKQGDMLALRQLCKFPAAFNQLDERGWYPLHRAAVQPLVLVLETVLYASFRLTLEEKTPEGETFLTLAVGDGLLENVKVLLEHGASPHLTNSKKESPLLLAVRAGSYQMVSSLIAAGARVEQVCLKKWTAMHEASRAGFVSVMELLLQKGGQVSETDQYGVTPLGIAAEYRHSGVLELLIEHGADVNAQAPNGDSVLYDAAGSGDPDCLNVLLQHGANPNVHNLNSQLPIHHAAYEGHHLALRILIPITTRRALRVSGHSPIHSAADGGHTHCLELLLQKGFDVNAQLAPHISDNYGDMRRSPLYFAVSNGDATCTELLLKSGANPNLDPLCCLLVAVRSGRYDIVKLLLAAKADVNCYFTVLNDTVFPTALQYCLKDEAMMRLLLNHGYDAEKCFCCNHEDDWDQLSEAGYSQDQEEKVAFCDFVSVSWLDSLVGRVVSILLEYVGQVSLCSKLTKTLEDHKEWPHIHRTLCNPRSLSHLSRVEIRKHLSCSSMMSAPLPNRLKDYLLFRESDLYTEILCRDDRGDEEILHIQ</sequence>
<dbReference type="PRINTS" id="PR01415">
    <property type="entry name" value="ANKYRIN"/>
</dbReference>
<dbReference type="Gene3D" id="3.30.505.10">
    <property type="entry name" value="SH2 domain"/>
    <property type="match status" value="1"/>
</dbReference>
<proteinExistence type="predicted"/>
<dbReference type="Proteomes" id="UP001346869">
    <property type="component" value="Unassembled WGS sequence"/>
</dbReference>
<dbReference type="Gene3D" id="1.25.40.20">
    <property type="entry name" value="Ankyrin repeat-containing domain"/>
    <property type="match status" value="3"/>
</dbReference>
<evidence type="ECO:0000256" key="2">
    <source>
        <dbReference type="ARBA" id="ARBA00022737"/>
    </source>
</evidence>
<dbReference type="SUPFAM" id="SSF158235">
    <property type="entry name" value="SOCS box-like"/>
    <property type="match status" value="1"/>
</dbReference>
<dbReference type="SMART" id="SM00248">
    <property type="entry name" value="ANK"/>
    <property type="match status" value="11"/>
</dbReference>
<dbReference type="SMART" id="SM00969">
    <property type="entry name" value="SOCS_box"/>
    <property type="match status" value="1"/>
</dbReference>
<organism evidence="6 7">
    <name type="scientific">Eleginops maclovinus</name>
    <name type="common">Patagonian blennie</name>
    <name type="synonym">Eleginus maclovinus</name>
    <dbReference type="NCBI Taxonomy" id="56733"/>
    <lineage>
        <taxon>Eukaryota</taxon>
        <taxon>Metazoa</taxon>
        <taxon>Chordata</taxon>
        <taxon>Craniata</taxon>
        <taxon>Vertebrata</taxon>
        <taxon>Euteleostomi</taxon>
        <taxon>Actinopterygii</taxon>
        <taxon>Neopterygii</taxon>
        <taxon>Teleostei</taxon>
        <taxon>Neoteleostei</taxon>
        <taxon>Acanthomorphata</taxon>
        <taxon>Eupercaria</taxon>
        <taxon>Perciformes</taxon>
        <taxon>Notothenioidei</taxon>
        <taxon>Eleginopidae</taxon>
        <taxon>Eleginops</taxon>
    </lineage>
</organism>
<evidence type="ECO:0000259" key="5">
    <source>
        <dbReference type="PROSITE" id="PS50225"/>
    </source>
</evidence>
<accession>A0AAN8ASC5</accession>
<dbReference type="PANTHER" id="PTHR24198">
    <property type="entry name" value="ANKYRIN REPEAT AND PROTEIN KINASE DOMAIN-CONTAINING PROTEIN"/>
    <property type="match status" value="1"/>
</dbReference>
<dbReference type="PANTHER" id="PTHR24198:SF187">
    <property type="entry name" value="ANKYRIN REPEAT AND SOCS BOX CONTAINING 15"/>
    <property type="match status" value="1"/>
</dbReference>
<feature type="repeat" description="ANK" evidence="4">
    <location>
        <begin position="196"/>
        <end position="228"/>
    </location>
</feature>
<dbReference type="PROSITE" id="PS50225">
    <property type="entry name" value="SOCS"/>
    <property type="match status" value="1"/>
</dbReference>
<feature type="repeat" description="ANK" evidence="4">
    <location>
        <begin position="130"/>
        <end position="162"/>
    </location>
</feature>
<feature type="domain" description="SOCS box" evidence="5">
    <location>
        <begin position="544"/>
        <end position="584"/>
    </location>
</feature>
<reference evidence="6 7" key="1">
    <citation type="journal article" date="2023" name="Genes (Basel)">
        <title>Chromosome-Level Genome Assembly and Circadian Gene Repertoire of the Patagonia Blennie Eleginops maclovinus-The Closest Ancestral Proxy of Antarctic Cryonotothenioids.</title>
        <authorList>
            <person name="Cheng C.C."/>
            <person name="Rivera-Colon A.G."/>
            <person name="Minhas B.F."/>
            <person name="Wilson L."/>
            <person name="Rayamajhi N."/>
            <person name="Vargas-Chacoff L."/>
            <person name="Catchen J.M."/>
        </authorList>
    </citation>
    <scope>NUCLEOTIDE SEQUENCE [LARGE SCALE GENOMIC DNA]</scope>
    <source>
        <strain evidence="6">JMC-PN-2008</strain>
    </source>
</reference>
<dbReference type="GO" id="GO:0035556">
    <property type="term" value="P:intracellular signal transduction"/>
    <property type="evidence" value="ECO:0007669"/>
    <property type="project" value="InterPro"/>
</dbReference>
<evidence type="ECO:0000256" key="3">
    <source>
        <dbReference type="ARBA" id="ARBA00023043"/>
    </source>
</evidence>
<evidence type="ECO:0000256" key="4">
    <source>
        <dbReference type="PROSITE-ProRule" id="PRU00023"/>
    </source>
</evidence>
<dbReference type="InterPro" id="IPR002110">
    <property type="entry name" value="Ankyrin_rpt"/>
</dbReference>
<dbReference type="InterPro" id="IPR001496">
    <property type="entry name" value="SOCS_box"/>
</dbReference>
<dbReference type="SUPFAM" id="SSF48403">
    <property type="entry name" value="Ankyrin repeat"/>
    <property type="match status" value="1"/>
</dbReference>